<gene>
    <name evidence="1" type="ORF">METZ01_LOCUS373850</name>
</gene>
<proteinExistence type="predicted"/>
<name>A0A382TG07_9ZZZZ</name>
<protein>
    <submittedName>
        <fullName evidence="1">Uncharacterized protein</fullName>
    </submittedName>
</protein>
<reference evidence="1" key="1">
    <citation type="submission" date="2018-05" db="EMBL/GenBank/DDBJ databases">
        <authorList>
            <person name="Lanie J.A."/>
            <person name="Ng W.-L."/>
            <person name="Kazmierczak K.M."/>
            <person name="Andrzejewski T.M."/>
            <person name="Davidsen T.M."/>
            <person name="Wayne K.J."/>
            <person name="Tettelin H."/>
            <person name="Glass J.I."/>
            <person name="Rusch D."/>
            <person name="Podicherti R."/>
            <person name="Tsui H.-C.T."/>
            <person name="Winkler M.E."/>
        </authorList>
    </citation>
    <scope>NUCLEOTIDE SEQUENCE</scope>
</reference>
<accession>A0A382TG07</accession>
<dbReference type="AlphaFoldDB" id="A0A382TG07"/>
<sequence>MDLPGARVEDLGIQLPEYKLDAFPLRYLDDVDYRSNWTDFFDGIRLRFDNAINNYPNPPNVVISNQYSLPDSDLVEIMDVSLEYVQDASVFYKRPAYTYRIDFSTGVLDTAMSTNKPSACADRPGIYAFLPFRVTNLTTGKHVPLAVLDNGIDNEPNLIDPDAGERDCAWERGEEIQFRFDQIRTALGFDERLDTEDDTLEYPEYTFNLKLDFDQSVYYLLFGSVPDRWESSRQYGKNEYVMHQAMAYMATDDVPPGLRPTEWYDPNGDGVNDNPWQMVYPWEDDDYIIIEPTRWYVD</sequence>
<organism evidence="1">
    <name type="scientific">marine metagenome</name>
    <dbReference type="NCBI Taxonomy" id="408172"/>
    <lineage>
        <taxon>unclassified sequences</taxon>
        <taxon>metagenomes</taxon>
        <taxon>ecological metagenomes</taxon>
    </lineage>
</organism>
<evidence type="ECO:0000313" key="1">
    <source>
        <dbReference type="EMBL" id="SVD20996.1"/>
    </source>
</evidence>
<dbReference type="EMBL" id="UINC01136306">
    <property type="protein sequence ID" value="SVD20996.1"/>
    <property type="molecule type" value="Genomic_DNA"/>
</dbReference>
<feature type="non-terminal residue" evidence="1">
    <location>
        <position position="298"/>
    </location>
</feature>